<dbReference type="RefSeq" id="WP_318705091.1">
    <property type="nucleotide sequence ID" value="NZ_CALWMU010000028.1"/>
</dbReference>
<dbReference type="AlphaFoldDB" id="A0A9D1R624"/>
<organism evidence="3 4">
    <name type="scientific">Candidatus Acetatifactor stercoripullorum</name>
    <dbReference type="NCBI Taxonomy" id="2838414"/>
    <lineage>
        <taxon>Bacteria</taxon>
        <taxon>Bacillati</taxon>
        <taxon>Bacillota</taxon>
        <taxon>Clostridia</taxon>
        <taxon>Lachnospirales</taxon>
        <taxon>Lachnospiraceae</taxon>
        <taxon>Acetatifactor</taxon>
    </lineage>
</organism>
<reference evidence="3" key="2">
    <citation type="submission" date="2021-04" db="EMBL/GenBank/DDBJ databases">
        <authorList>
            <person name="Gilroy R."/>
        </authorList>
    </citation>
    <scope>NUCLEOTIDE SEQUENCE</scope>
    <source>
        <strain evidence="3">CHK195-6426</strain>
    </source>
</reference>
<reference evidence="3" key="1">
    <citation type="journal article" date="2021" name="PeerJ">
        <title>Extensive microbial diversity within the chicken gut microbiome revealed by metagenomics and culture.</title>
        <authorList>
            <person name="Gilroy R."/>
            <person name="Ravi A."/>
            <person name="Getino M."/>
            <person name="Pursley I."/>
            <person name="Horton D.L."/>
            <person name="Alikhan N.F."/>
            <person name="Baker D."/>
            <person name="Gharbi K."/>
            <person name="Hall N."/>
            <person name="Watson M."/>
            <person name="Adriaenssens E.M."/>
            <person name="Foster-Nyarko E."/>
            <person name="Jarju S."/>
            <person name="Secka A."/>
            <person name="Antonio M."/>
            <person name="Oren A."/>
            <person name="Chaudhuri R.R."/>
            <person name="La Ragione R."/>
            <person name="Hildebrand F."/>
            <person name="Pallen M.J."/>
        </authorList>
    </citation>
    <scope>NUCLEOTIDE SEQUENCE</scope>
    <source>
        <strain evidence="3">CHK195-6426</strain>
    </source>
</reference>
<evidence type="ECO:0000313" key="3">
    <source>
        <dbReference type="EMBL" id="HIW80741.1"/>
    </source>
</evidence>
<evidence type="ECO:0000313" key="4">
    <source>
        <dbReference type="Proteomes" id="UP000824265"/>
    </source>
</evidence>
<keyword evidence="1" id="KW-1133">Transmembrane helix</keyword>
<dbReference type="Proteomes" id="UP000824265">
    <property type="component" value="Unassembled WGS sequence"/>
</dbReference>
<comment type="caution">
    <text evidence="3">The sequence shown here is derived from an EMBL/GenBank/DDBJ whole genome shotgun (WGS) entry which is preliminary data.</text>
</comment>
<accession>A0A9D1R624</accession>
<proteinExistence type="predicted"/>
<name>A0A9D1R624_9FIRM</name>
<keyword evidence="1" id="KW-0812">Transmembrane</keyword>
<dbReference type="Pfam" id="PF14478">
    <property type="entry name" value="DUF4430"/>
    <property type="match status" value="1"/>
</dbReference>
<sequence>MTETKKSSKKTVIGVLILVVLIAVLGIVYAVFREKPTEGTKNITIEVVNKEQETSSYEVQTSAEYLRGAMEEAEGLTFAGTDSEFGLTVDTVNGETADYNTDGAYWAFYVNGEYCNYGVDSQPIADGDVFTIAYTVFTMEE</sequence>
<gene>
    <name evidence="3" type="ORF">H9742_04295</name>
</gene>
<feature type="domain" description="Transcobalamin-like C-terminal" evidence="2">
    <location>
        <begin position="88"/>
        <end position="135"/>
    </location>
</feature>
<evidence type="ECO:0000259" key="2">
    <source>
        <dbReference type="Pfam" id="PF14478"/>
    </source>
</evidence>
<dbReference type="Gene3D" id="2.170.130.30">
    <property type="match status" value="1"/>
</dbReference>
<evidence type="ECO:0000256" key="1">
    <source>
        <dbReference type="SAM" id="Phobius"/>
    </source>
</evidence>
<protein>
    <submittedName>
        <fullName evidence="3">DUF4430 domain-containing protein</fullName>
    </submittedName>
</protein>
<feature type="transmembrane region" description="Helical" evidence="1">
    <location>
        <begin position="12"/>
        <end position="32"/>
    </location>
</feature>
<dbReference type="EMBL" id="DXGH01000025">
    <property type="protein sequence ID" value="HIW80741.1"/>
    <property type="molecule type" value="Genomic_DNA"/>
</dbReference>
<keyword evidence="1" id="KW-0472">Membrane</keyword>
<dbReference type="InterPro" id="IPR027954">
    <property type="entry name" value="Transcobalamin-like_C"/>
</dbReference>